<dbReference type="SUPFAM" id="SSF56219">
    <property type="entry name" value="DNase I-like"/>
    <property type="match status" value="1"/>
</dbReference>
<dbReference type="CDD" id="cd09083">
    <property type="entry name" value="EEP-1"/>
    <property type="match status" value="1"/>
</dbReference>
<dbReference type="Gene3D" id="3.60.10.10">
    <property type="entry name" value="Endonuclease/exonuclease/phosphatase"/>
    <property type="match status" value="1"/>
</dbReference>
<organism evidence="2 3">
    <name type="scientific">Brachybacterium paraconglomeratum</name>
    <dbReference type="NCBI Taxonomy" id="173362"/>
    <lineage>
        <taxon>Bacteria</taxon>
        <taxon>Bacillati</taxon>
        <taxon>Actinomycetota</taxon>
        <taxon>Actinomycetes</taxon>
        <taxon>Micrococcales</taxon>
        <taxon>Dermabacteraceae</taxon>
        <taxon>Brachybacterium</taxon>
    </lineage>
</organism>
<dbReference type="Proteomes" id="UP000274327">
    <property type="component" value="Unassembled WGS sequence"/>
</dbReference>
<sequence>MTTPALPAPSADLAPLRVMSFNALFATDTTTAADPGHWPHRAPAIEALLAAERPHLVGLQEKQEHTFGPVERGLGQAYRRLGTATRGGSDGLINPILYDAGRLELVAWNQFWLSDRPREIGSATWGNAGPRVAVWARFRDRETGGELVHLNTHLDHVITQAKVKGAQLIADHLRQFHLLHLPALVTGDFNSVAGDSPAYEVLVEEFGLQDSWREAAERTTPGWGTFPHFGEVEVSDFRIDWILASPGVEVLEASINASRPGGVFPSDHLPVQASVRMPVSKV</sequence>
<dbReference type="InterPro" id="IPR036691">
    <property type="entry name" value="Endo/exonu/phosph_ase_sf"/>
</dbReference>
<dbReference type="InterPro" id="IPR005135">
    <property type="entry name" value="Endo/exonuclease/phosphatase"/>
</dbReference>
<reference evidence="2 3" key="1">
    <citation type="submission" date="2018-07" db="EMBL/GenBank/DDBJ databases">
        <title>Brachybacteriurn paraconglorneratum KCTC 9916.</title>
        <authorList>
            <person name="Li Y."/>
        </authorList>
    </citation>
    <scope>NUCLEOTIDE SEQUENCE [LARGE SCALE GENOMIC DNA]</scope>
    <source>
        <strain evidence="2 3">KCTC 9916</strain>
    </source>
</reference>
<evidence type="ECO:0000313" key="2">
    <source>
        <dbReference type="EMBL" id="RRR17179.1"/>
    </source>
</evidence>
<dbReference type="GeneID" id="78122498"/>
<feature type="domain" description="Endonuclease/exonuclease/phosphatase" evidence="1">
    <location>
        <begin position="19"/>
        <end position="268"/>
    </location>
</feature>
<evidence type="ECO:0000259" key="1">
    <source>
        <dbReference type="Pfam" id="PF03372"/>
    </source>
</evidence>
<evidence type="ECO:0000313" key="3">
    <source>
        <dbReference type="Proteomes" id="UP000274327"/>
    </source>
</evidence>
<dbReference type="InterPro" id="IPR050410">
    <property type="entry name" value="CCR4/nocturin_mRNA_transcr"/>
</dbReference>
<dbReference type="EMBL" id="QOCI01000017">
    <property type="protein sequence ID" value="RRR17179.1"/>
    <property type="molecule type" value="Genomic_DNA"/>
</dbReference>
<protein>
    <recommendedName>
        <fullName evidence="1">Endonuclease/exonuclease/phosphatase domain-containing protein</fullName>
    </recommendedName>
</protein>
<proteinExistence type="predicted"/>
<dbReference type="AlphaFoldDB" id="A0A3R8RWA9"/>
<dbReference type="GO" id="GO:0000175">
    <property type="term" value="F:3'-5'-RNA exonuclease activity"/>
    <property type="evidence" value="ECO:0007669"/>
    <property type="project" value="TreeGrafter"/>
</dbReference>
<dbReference type="Pfam" id="PF03372">
    <property type="entry name" value="Exo_endo_phos"/>
    <property type="match status" value="1"/>
</dbReference>
<name>A0A3R8RWA9_9MICO</name>
<dbReference type="PANTHER" id="PTHR12121:SF36">
    <property type="entry name" value="ENDONUCLEASE_EXONUCLEASE_PHOSPHATASE DOMAIN-CONTAINING PROTEIN"/>
    <property type="match status" value="1"/>
</dbReference>
<keyword evidence="3" id="KW-1185">Reference proteome</keyword>
<accession>A0A3R8RWA9</accession>
<dbReference type="RefSeq" id="WP_126988763.1">
    <property type="nucleotide sequence ID" value="NZ_ML133863.1"/>
</dbReference>
<comment type="caution">
    <text evidence="2">The sequence shown here is derived from an EMBL/GenBank/DDBJ whole genome shotgun (WGS) entry which is preliminary data.</text>
</comment>
<gene>
    <name evidence="2" type="ORF">DS079_15880</name>
</gene>
<dbReference type="PANTHER" id="PTHR12121">
    <property type="entry name" value="CARBON CATABOLITE REPRESSOR PROTEIN 4"/>
    <property type="match status" value="1"/>
</dbReference>